<dbReference type="EMBL" id="LBWS01000004">
    <property type="protein sequence ID" value="KKR15337.1"/>
    <property type="molecule type" value="Genomic_DNA"/>
</dbReference>
<dbReference type="Proteomes" id="UP000034048">
    <property type="component" value="Unassembled WGS sequence"/>
</dbReference>
<sequence>MLFFTKGKDLKNLIIYRLKHGAMKTDVLLKAVRQSVPTATKQAFYLALRQLLKEEAVVKHGKEVAINLLFVDRLQVFLDDINKNYITQSKTGMQSLLSGTDRLIYQFNNLFSLDNYLLHIFSLIISEAPVPSPLYLYNPFEWFLLAKPKVELSYYDWLIKKGKTIFLVLGENAPLNKLVAKKYSNKDLVIAIDDKLRFKENEFVTVLNDYIIISKIAMATAIAINNLCRDNSLSPTVLETKVSELLSGKLRAKITIVKNHQKAEKYKKLLARQFFIPKDLRAL</sequence>
<reference evidence="1 2" key="1">
    <citation type="journal article" date="2015" name="Nature">
        <title>rRNA introns, odd ribosomes, and small enigmatic genomes across a large radiation of phyla.</title>
        <authorList>
            <person name="Brown C.T."/>
            <person name="Hug L.A."/>
            <person name="Thomas B.C."/>
            <person name="Sharon I."/>
            <person name="Castelle C.J."/>
            <person name="Singh A."/>
            <person name="Wilkins M.J."/>
            <person name="Williams K.H."/>
            <person name="Banfield J.F."/>
        </authorList>
    </citation>
    <scope>NUCLEOTIDE SEQUENCE [LARGE SCALE GENOMIC DNA]</scope>
</reference>
<organism evidence="1 2">
    <name type="scientific">Candidatus Falkowbacteria bacterium GW2011_GWA2_39_24</name>
    <dbReference type="NCBI Taxonomy" id="1618634"/>
    <lineage>
        <taxon>Bacteria</taxon>
        <taxon>Candidatus Falkowiibacteriota</taxon>
    </lineage>
</organism>
<gene>
    <name evidence="1" type="ORF">UT42_C0004G0008</name>
</gene>
<comment type="caution">
    <text evidence="1">The sequence shown here is derived from an EMBL/GenBank/DDBJ whole genome shotgun (WGS) entry which is preliminary data.</text>
</comment>
<proteinExistence type="predicted"/>
<accession>A0A0G0RNZ8</accession>
<evidence type="ECO:0000313" key="2">
    <source>
        <dbReference type="Proteomes" id="UP000034048"/>
    </source>
</evidence>
<dbReference type="AlphaFoldDB" id="A0A0G0RNZ8"/>
<protein>
    <submittedName>
        <fullName evidence="1">Uncharacterized protein</fullName>
    </submittedName>
</protein>
<evidence type="ECO:0000313" key="1">
    <source>
        <dbReference type="EMBL" id="KKR15337.1"/>
    </source>
</evidence>
<name>A0A0G0RNZ8_9BACT</name>